<proteinExistence type="predicted"/>
<organism evidence="1 2">
    <name type="scientific">Brachionus plicatilis</name>
    <name type="common">Marine rotifer</name>
    <name type="synonym">Brachionus muelleri</name>
    <dbReference type="NCBI Taxonomy" id="10195"/>
    <lineage>
        <taxon>Eukaryota</taxon>
        <taxon>Metazoa</taxon>
        <taxon>Spiralia</taxon>
        <taxon>Gnathifera</taxon>
        <taxon>Rotifera</taxon>
        <taxon>Eurotatoria</taxon>
        <taxon>Monogononta</taxon>
        <taxon>Pseudotrocha</taxon>
        <taxon>Ploima</taxon>
        <taxon>Brachionidae</taxon>
        <taxon>Brachionus</taxon>
    </lineage>
</organism>
<reference evidence="1 2" key="1">
    <citation type="journal article" date="2018" name="Sci. Rep.">
        <title>Genomic signatures of local adaptation to the degree of environmental predictability in rotifers.</title>
        <authorList>
            <person name="Franch-Gras L."/>
            <person name="Hahn C."/>
            <person name="Garcia-Roger E.M."/>
            <person name="Carmona M.J."/>
            <person name="Serra M."/>
            <person name="Gomez A."/>
        </authorList>
    </citation>
    <scope>NUCLEOTIDE SEQUENCE [LARGE SCALE GENOMIC DNA]</scope>
    <source>
        <strain evidence="1">HYR1</strain>
    </source>
</reference>
<name>A0A3M7TAF5_BRAPC</name>
<dbReference type="Proteomes" id="UP000276133">
    <property type="component" value="Unassembled WGS sequence"/>
</dbReference>
<sequence>MTFKVSKSYFDLLKKRLHFKAQTAEFVNHLYFQMRFKNFKLNGENRVKSDPEIQNRFINLNTN</sequence>
<accession>A0A3M7TAF5</accession>
<evidence type="ECO:0000313" key="1">
    <source>
        <dbReference type="EMBL" id="RNA45066.1"/>
    </source>
</evidence>
<keyword evidence="2" id="KW-1185">Reference proteome</keyword>
<protein>
    <submittedName>
        <fullName evidence="1">Uncharacterized protein</fullName>
    </submittedName>
</protein>
<dbReference type="AlphaFoldDB" id="A0A3M7TAF5"/>
<dbReference type="EMBL" id="REGN01000033">
    <property type="protein sequence ID" value="RNA45066.1"/>
    <property type="molecule type" value="Genomic_DNA"/>
</dbReference>
<comment type="caution">
    <text evidence="1">The sequence shown here is derived from an EMBL/GenBank/DDBJ whole genome shotgun (WGS) entry which is preliminary data.</text>
</comment>
<evidence type="ECO:0000313" key="2">
    <source>
        <dbReference type="Proteomes" id="UP000276133"/>
    </source>
</evidence>
<gene>
    <name evidence="1" type="ORF">BpHYR1_034426</name>
</gene>